<dbReference type="PANTHER" id="PTHR12963">
    <property type="entry name" value="THYROID RECEPTOR INTERACTING PROTEIN RELATED"/>
    <property type="match status" value="1"/>
</dbReference>
<dbReference type="EMBL" id="CATQJL010000316">
    <property type="protein sequence ID" value="CAJ0606371.1"/>
    <property type="molecule type" value="Genomic_DNA"/>
</dbReference>
<sequence>MWHDVEAFVPASLNHNDDIPRAAFLLRGEGMGNKKDRKNNSNRRDTEVGGVAHQKNTLAAKAEAIIGDQLLPGRRPCKCQARIHPLVRNCIGCGKIVCKQEGSGPCFFCGTLVCTKEEREILERGSRKSAELYNQLMGTKKDGHAKDISLSTIGAEFQKATQFRNKLLAADADSERRTKVNDLESDYSCIENSPYLTPEERLAIKQRRLELQQIREKKRRNIVVSVNMGDMSVTEENRVVGTENYDPVIESIVNKSEERRRAADAARNSAVDAHWIPKGFVPKYDQSRGNHFTSNVNEFSDVDALCMMNEELSKLEVERRGYTIALPQPCASLVAHGIVKYIRWFEDINLKGPIFICSTVSAVTNKEVTDFMKQYKLGNLPDRDLDFSSGSILGRAYVDECLTYKDFVTEYNVPVSGNGDFVLMFSTYEPLTIPVPYIPSAPFFQLEKEILHVLGNVFGS</sequence>
<reference evidence="2" key="1">
    <citation type="submission" date="2023-07" db="EMBL/GenBank/DDBJ databases">
        <authorList>
            <consortium name="CYATHOMIX"/>
        </authorList>
    </citation>
    <scope>NUCLEOTIDE SEQUENCE</scope>
    <source>
        <strain evidence="2">N/A</strain>
    </source>
</reference>
<name>A0AA36H9Q9_CYLNA</name>
<organism evidence="2 3">
    <name type="scientific">Cylicocyclus nassatus</name>
    <name type="common">Nematode worm</name>
    <dbReference type="NCBI Taxonomy" id="53992"/>
    <lineage>
        <taxon>Eukaryota</taxon>
        <taxon>Metazoa</taxon>
        <taxon>Ecdysozoa</taxon>
        <taxon>Nematoda</taxon>
        <taxon>Chromadorea</taxon>
        <taxon>Rhabditida</taxon>
        <taxon>Rhabditina</taxon>
        <taxon>Rhabditomorpha</taxon>
        <taxon>Strongyloidea</taxon>
        <taxon>Strongylidae</taxon>
        <taxon>Cylicocyclus</taxon>
    </lineage>
</organism>
<dbReference type="AlphaFoldDB" id="A0AA36H9Q9"/>
<dbReference type="GO" id="GO:0072344">
    <property type="term" value="P:rescue of stalled ribosome"/>
    <property type="evidence" value="ECO:0007669"/>
    <property type="project" value="InterPro"/>
</dbReference>
<evidence type="ECO:0000313" key="2">
    <source>
        <dbReference type="EMBL" id="CAJ0606371.1"/>
    </source>
</evidence>
<dbReference type="Proteomes" id="UP001176961">
    <property type="component" value="Unassembled WGS sequence"/>
</dbReference>
<dbReference type="Pfam" id="PF06221">
    <property type="entry name" value="zf-C2HC5"/>
    <property type="match status" value="1"/>
</dbReference>
<gene>
    <name evidence="2" type="ORF">CYNAS_LOCUS18354</name>
</gene>
<dbReference type="InterPro" id="IPR009349">
    <property type="entry name" value="TRIP4/RQT4_C2HC5_Znf"/>
</dbReference>
<dbReference type="GO" id="GO:0180022">
    <property type="term" value="C:RQC-trigger complex"/>
    <property type="evidence" value="ECO:0007669"/>
    <property type="project" value="InterPro"/>
</dbReference>
<proteinExistence type="predicted"/>
<protein>
    <recommendedName>
        <fullName evidence="1">TRIP4/RQT4 C2HC5-type zinc finger domain-containing protein</fullName>
    </recommendedName>
</protein>
<keyword evidence="3" id="KW-1185">Reference proteome</keyword>
<evidence type="ECO:0000259" key="1">
    <source>
        <dbReference type="Pfam" id="PF06221"/>
    </source>
</evidence>
<dbReference type="InterPro" id="IPR039128">
    <property type="entry name" value="TRIP4-like"/>
</dbReference>
<feature type="domain" description="TRIP4/RQT4 C2HC5-type zinc finger" evidence="1">
    <location>
        <begin position="74"/>
        <end position="120"/>
    </location>
</feature>
<dbReference type="GO" id="GO:0045893">
    <property type="term" value="P:positive regulation of DNA-templated transcription"/>
    <property type="evidence" value="ECO:0007669"/>
    <property type="project" value="TreeGrafter"/>
</dbReference>
<dbReference type="PANTHER" id="PTHR12963:SF4">
    <property type="entry name" value="ACTIVATING SIGNAL COINTEGRATOR 1"/>
    <property type="match status" value="1"/>
</dbReference>
<evidence type="ECO:0000313" key="3">
    <source>
        <dbReference type="Proteomes" id="UP001176961"/>
    </source>
</evidence>
<dbReference type="GO" id="GO:0008270">
    <property type="term" value="F:zinc ion binding"/>
    <property type="evidence" value="ECO:0007669"/>
    <property type="project" value="InterPro"/>
</dbReference>
<comment type="caution">
    <text evidence="2">The sequence shown here is derived from an EMBL/GenBank/DDBJ whole genome shotgun (WGS) entry which is preliminary data.</text>
</comment>
<dbReference type="GO" id="GO:0005634">
    <property type="term" value="C:nucleus"/>
    <property type="evidence" value="ECO:0007669"/>
    <property type="project" value="InterPro"/>
</dbReference>
<accession>A0AA36H9Q9</accession>